<feature type="transmembrane region" description="Helical" evidence="1">
    <location>
        <begin position="62"/>
        <end position="85"/>
    </location>
</feature>
<gene>
    <name evidence="2" type="ORF">FHS39_001169</name>
</gene>
<name>A0A7W7PK99_9ACTN</name>
<dbReference type="AlphaFoldDB" id="A0A7W7PK99"/>
<dbReference type="EMBL" id="JACHJH010000002">
    <property type="protein sequence ID" value="MBB4892158.1"/>
    <property type="molecule type" value="Genomic_DNA"/>
</dbReference>
<proteinExistence type="predicted"/>
<dbReference type="Proteomes" id="UP000556084">
    <property type="component" value="Unassembled WGS sequence"/>
</dbReference>
<reference evidence="2 3" key="1">
    <citation type="submission" date="2020-08" db="EMBL/GenBank/DDBJ databases">
        <title>Genomic Encyclopedia of Type Strains, Phase III (KMG-III): the genomes of soil and plant-associated and newly described type strains.</title>
        <authorList>
            <person name="Whitman W."/>
        </authorList>
    </citation>
    <scope>NUCLEOTIDE SEQUENCE [LARGE SCALE GENOMIC DNA]</scope>
    <source>
        <strain evidence="2 3">CECT 3266</strain>
    </source>
</reference>
<keyword evidence="1" id="KW-0812">Transmembrane</keyword>
<organism evidence="2 3">
    <name type="scientific">Streptomyces olivoverticillatus</name>
    <dbReference type="NCBI Taxonomy" id="66427"/>
    <lineage>
        <taxon>Bacteria</taxon>
        <taxon>Bacillati</taxon>
        <taxon>Actinomycetota</taxon>
        <taxon>Actinomycetes</taxon>
        <taxon>Kitasatosporales</taxon>
        <taxon>Streptomycetaceae</taxon>
        <taxon>Streptomyces</taxon>
    </lineage>
</organism>
<protein>
    <submittedName>
        <fullName evidence="2">ACR3 family arsenite efflux pump ArsB</fullName>
    </submittedName>
</protein>
<evidence type="ECO:0000313" key="3">
    <source>
        <dbReference type="Proteomes" id="UP000556084"/>
    </source>
</evidence>
<dbReference type="RefSeq" id="WP_184346907.1">
    <property type="nucleotide sequence ID" value="NZ_JACHJH010000002.1"/>
</dbReference>
<sequence>MEIESASAKSNPGSAFAVFVGVVALWLFAGATFFLLPLSVMASDGCFEGDARTICTATGQQVVGFLPLMTAPIAAIAGTWGLLASGDKPKLAYVVAIVALVLVWAVVGAITK</sequence>
<keyword evidence="3" id="KW-1185">Reference proteome</keyword>
<keyword evidence="1" id="KW-0472">Membrane</keyword>
<feature type="transmembrane region" description="Helical" evidence="1">
    <location>
        <begin position="91"/>
        <end position="110"/>
    </location>
</feature>
<comment type="caution">
    <text evidence="2">The sequence shown here is derived from an EMBL/GenBank/DDBJ whole genome shotgun (WGS) entry which is preliminary data.</text>
</comment>
<evidence type="ECO:0000313" key="2">
    <source>
        <dbReference type="EMBL" id="MBB4892158.1"/>
    </source>
</evidence>
<keyword evidence="1" id="KW-1133">Transmembrane helix</keyword>
<evidence type="ECO:0000256" key="1">
    <source>
        <dbReference type="SAM" id="Phobius"/>
    </source>
</evidence>
<accession>A0A7W7PK99</accession>
<feature type="transmembrane region" description="Helical" evidence="1">
    <location>
        <begin position="15"/>
        <end position="41"/>
    </location>
</feature>